<dbReference type="AlphaFoldDB" id="A0AAN9A4Q7"/>
<evidence type="ECO:0000259" key="7">
    <source>
        <dbReference type="PROSITE" id="PS50089"/>
    </source>
</evidence>
<dbReference type="InterPro" id="IPR002130">
    <property type="entry name" value="Cyclophilin-type_PPIase_dom"/>
</dbReference>
<accession>A0AAN9A4Q7</accession>
<evidence type="ECO:0000313" key="8">
    <source>
        <dbReference type="EMBL" id="KAK7074903.1"/>
    </source>
</evidence>
<feature type="region of interest" description="Disordered" evidence="5">
    <location>
        <begin position="436"/>
        <end position="466"/>
    </location>
</feature>
<dbReference type="PROSITE" id="PS00518">
    <property type="entry name" value="ZF_RING_1"/>
    <property type="match status" value="4"/>
</dbReference>
<dbReference type="SMART" id="SM00184">
    <property type="entry name" value="RING"/>
    <property type="match status" value="4"/>
</dbReference>
<proteinExistence type="predicted"/>
<dbReference type="GO" id="GO:0061630">
    <property type="term" value="F:ubiquitin protein ligase activity"/>
    <property type="evidence" value="ECO:0007669"/>
    <property type="project" value="TreeGrafter"/>
</dbReference>
<feature type="domain" description="RING-type" evidence="7">
    <location>
        <begin position="508"/>
        <end position="549"/>
    </location>
</feature>
<feature type="compositionally biased region" description="Low complexity" evidence="5">
    <location>
        <begin position="23"/>
        <end position="34"/>
    </location>
</feature>
<feature type="domain" description="RING-type" evidence="7">
    <location>
        <begin position="340"/>
        <end position="381"/>
    </location>
</feature>
<keyword evidence="2 4" id="KW-0863">Zinc-finger</keyword>
<feature type="region of interest" description="Disordered" evidence="5">
    <location>
        <begin position="1"/>
        <end position="67"/>
    </location>
</feature>
<keyword evidence="1" id="KW-0479">Metal-binding</keyword>
<dbReference type="Proteomes" id="UP001381693">
    <property type="component" value="Unassembled WGS sequence"/>
</dbReference>
<evidence type="ECO:0000313" key="9">
    <source>
        <dbReference type="Proteomes" id="UP001381693"/>
    </source>
</evidence>
<reference evidence="8 9" key="1">
    <citation type="submission" date="2023-11" db="EMBL/GenBank/DDBJ databases">
        <title>Halocaridina rubra genome assembly.</title>
        <authorList>
            <person name="Smith C."/>
        </authorList>
    </citation>
    <scope>NUCLEOTIDE SEQUENCE [LARGE SCALE GENOMIC DNA]</scope>
    <source>
        <strain evidence="8">EP-1</strain>
        <tissue evidence="8">Whole</tissue>
    </source>
</reference>
<dbReference type="EMBL" id="JAXCGZ010011414">
    <property type="protein sequence ID" value="KAK7074903.1"/>
    <property type="molecule type" value="Genomic_DNA"/>
</dbReference>
<keyword evidence="9" id="KW-1185">Reference proteome</keyword>
<dbReference type="Pfam" id="PF14634">
    <property type="entry name" value="zf-RING_5"/>
    <property type="match status" value="1"/>
</dbReference>
<dbReference type="PANTHER" id="PTHR22791:SF6">
    <property type="entry name" value="RING-TYPE DOMAIN-CONTAINING PROTEIN"/>
    <property type="match status" value="1"/>
</dbReference>
<feature type="domain" description="RING-type" evidence="7">
    <location>
        <begin position="220"/>
        <end position="262"/>
    </location>
</feature>
<evidence type="ECO:0000256" key="2">
    <source>
        <dbReference type="ARBA" id="ARBA00022771"/>
    </source>
</evidence>
<feature type="domain" description="PPIase cyclophilin-type" evidence="6">
    <location>
        <begin position="859"/>
        <end position="1033"/>
    </location>
</feature>
<dbReference type="PROSITE" id="PS50089">
    <property type="entry name" value="ZF_RING_2"/>
    <property type="match status" value="4"/>
</dbReference>
<evidence type="ECO:0000256" key="3">
    <source>
        <dbReference type="ARBA" id="ARBA00022833"/>
    </source>
</evidence>
<feature type="domain" description="RING-type" evidence="7">
    <location>
        <begin position="114"/>
        <end position="156"/>
    </location>
</feature>
<protein>
    <recommendedName>
        <fullName evidence="10">RING-type E3 ubiquitin transferase</fullName>
    </recommendedName>
</protein>
<name>A0AAN9A4Q7_HALRR</name>
<dbReference type="PANTHER" id="PTHR22791">
    <property type="entry name" value="RING-TYPE DOMAIN-CONTAINING PROTEIN"/>
    <property type="match status" value="1"/>
</dbReference>
<gene>
    <name evidence="8" type="ORF">SK128_024739</name>
</gene>
<evidence type="ECO:0008006" key="10">
    <source>
        <dbReference type="Google" id="ProtNLM"/>
    </source>
</evidence>
<feature type="compositionally biased region" description="Polar residues" evidence="5">
    <location>
        <begin position="35"/>
        <end position="55"/>
    </location>
</feature>
<dbReference type="PROSITE" id="PS50072">
    <property type="entry name" value="CSA_PPIASE_2"/>
    <property type="match status" value="1"/>
</dbReference>
<feature type="region of interest" description="Disordered" evidence="5">
    <location>
        <begin position="80"/>
        <end position="99"/>
    </location>
</feature>
<sequence>MANSSSAQKDLKEDNEDHDETGSYRSSHLSRSSSQGNGNYSVSENGGSTHSSTPIRQEMVPSSFDGKRRSLTVQNVEGCDSILPRTPLPSPVPMQSTSNKNGAFADEKWKSSLCVQCSEVYDTDNRTPSKLSCGHTICGTCLLVLLERAPRCPVCQTKIGYDTLKPRALLSCKDQRINRDTRNNEDTLKTNIKLPTEVNFIDKPGTANSFIYNRGKIWVCVQCSETYETAKQVPRALDCLHELCDTCLLAFDKKTLRCRICSPNEKDNRFAKYTGKASPVVANESNSVDDNENTSQILSNSGITTKSAMKSKVFSRIEASVKNINVPKLHQTPKRHSWMCGICSSMYKTADVSPKILSCEHKLCKNCLQYSRDGLPTCQICATDCKDSSRTGDSKSIYNDLSVRRKVFDESKEYVEEDLQRLKNYVTNSKKPLVTNGELLKTHTESNPSEESSRQQKRRGTSPLMSTAEMPVKSQHLQRIFATDRECSESSIDADNIFEENSRSALKCPDCCLTFDDIGRQPRVLQCGHTVCTACLHCMISRSSDCPVCFQPLVNLKNVHDAAYNMALYELIMNIDLKPNVENEKKTRDISPTNSRAEKPLVDAESSVVIPELSPHSSRCLEMGIVPISYCASCLKWVCSECGLIDHPQNKECFLISKGEALHQMKDAHVNGVRVTSEAVNDSLRTLQNYQDHLDALSLSMQAAFESIGKEKERIRCLMEEGHGKIWEMKTSVSRFSKGKNLRSALSLMENVEEVTKNAQQWTTSAMKMVDSREIIIITKENLFTSLQLMQLSNVKKRVGSLFASHTYMGKTLLSRILIEEGLLFVHSLESISTVPKGSRALPLSSIKMCLDALAPQVFLDIGWKGNIMGRIIIRLMGDTLRGNQFLLMCTGEAGPSFVNTHFHCIWMRDDPGEQIWGGDYDKGDGNGGASIIEKVPEMKDSSHTVSKCKPIKAGLVAGSCERTDMSTLFRIYTRDLEHPNGKESLLSGDSVEADDPAAFGIVEYGLDSLRSVTRLGSVTEVTIYSCGIVIEA</sequence>
<dbReference type="GO" id="GO:0003755">
    <property type="term" value="F:peptidyl-prolyl cis-trans isomerase activity"/>
    <property type="evidence" value="ECO:0007669"/>
    <property type="project" value="InterPro"/>
</dbReference>
<evidence type="ECO:0000259" key="6">
    <source>
        <dbReference type="PROSITE" id="PS50072"/>
    </source>
</evidence>
<organism evidence="8 9">
    <name type="scientific">Halocaridina rubra</name>
    <name type="common">Hawaiian red shrimp</name>
    <dbReference type="NCBI Taxonomy" id="373956"/>
    <lineage>
        <taxon>Eukaryota</taxon>
        <taxon>Metazoa</taxon>
        <taxon>Ecdysozoa</taxon>
        <taxon>Arthropoda</taxon>
        <taxon>Crustacea</taxon>
        <taxon>Multicrustacea</taxon>
        <taxon>Malacostraca</taxon>
        <taxon>Eumalacostraca</taxon>
        <taxon>Eucarida</taxon>
        <taxon>Decapoda</taxon>
        <taxon>Pleocyemata</taxon>
        <taxon>Caridea</taxon>
        <taxon>Atyoidea</taxon>
        <taxon>Atyidae</taxon>
        <taxon>Halocaridina</taxon>
    </lineage>
</organism>
<dbReference type="InterPro" id="IPR013083">
    <property type="entry name" value="Znf_RING/FYVE/PHD"/>
</dbReference>
<dbReference type="InterPro" id="IPR029000">
    <property type="entry name" value="Cyclophilin-like_dom_sf"/>
</dbReference>
<comment type="caution">
    <text evidence="8">The sequence shown here is derived from an EMBL/GenBank/DDBJ whole genome shotgun (WGS) entry which is preliminary data.</text>
</comment>
<dbReference type="InterPro" id="IPR017907">
    <property type="entry name" value="Znf_RING_CS"/>
</dbReference>
<dbReference type="InterPro" id="IPR051435">
    <property type="entry name" value="RING_finger_E3_ubiq-ligases"/>
</dbReference>
<evidence type="ECO:0000256" key="5">
    <source>
        <dbReference type="SAM" id="MobiDB-lite"/>
    </source>
</evidence>
<evidence type="ECO:0000256" key="4">
    <source>
        <dbReference type="PROSITE-ProRule" id="PRU00175"/>
    </source>
</evidence>
<dbReference type="InterPro" id="IPR001841">
    <property type="entry name" value="Znf_RING"/>
</dbReference>
<dbReference type="GO" id="GO:0016567">
    <property type="term" value="P:protein ubiquitination"/>
    <property type="evidence" value="ECO:0007669"/>
    <property type="project" value="TreeGrafter"/>
</dbReference>
<dbReference type="Gene3D" id="3.30.40.10">
    <property type="entry name" value="Zinc/RING finger domain, C3HC4 (zinc finger)"/>
    <property type="match status" value="4"/>
</dbReference>
<dbReference type="SUPFAM" id="SSF57850">
    <property type="entry name" value="RING/U-box"/>
    <property type="match status" value="3"/>
</dbReference>
<dbReference type="Gene3D" id="2.40.100.10">
    <property type="entry name" value="Cyclophilin-like"/>
    <property type="match status" value="1"/>
</dbReference>
<dbReference type="SUPFAM" id="SSF50891">
    <property type="entry name" value="Cyclophilin-like"/>
    <property type="match status" value="1"/>
</dbReference>
<keyword evidence="3" id="KW-0862">Zinc</keyword>
<evidence type="ECO:0000256" key="1">
    <source>
        <dbReference type="ARBA" id="ARBA00022723"/>
    </source>
</evidence>
<dbReference type="GO" id="GO:0008270">
    <property type="term" value="F:zinc ion binding"/>
    <property type="evidence" value="ECO:0007669"/>
    <property type="project" value="UniProtKB-KW"/>
</dbReference>